<evidence type="ECO:0000256" key="2">
    <source>
        <dbReference type="ARBA" id="ARBA00023163"/>
    </source>
</evidence>
<dbReference type="GeneID" id="43639231"/>
<feature type="domain" description="Xylanolytic transcriptional activator regulatory" evidence="5">
    <location>
        <begin position="273"/>
        <end position="346"/>
    </location>
</feature>
<dbReference type="GO" id="GO:0006351">
    <property type="term" value="P:DNA-templated transcription"/>
    <property type="evidence" value="ECO:0007669"/>
    <property type="project" value="InterPro"/>
</dbReference>
<sequence length="680" mass="76465">MEYMVQKLDELSQKVATLSNASFIPPGSHQSAIIEPSPVGERGPETCPSISVSHPLVKNDLRSSTVASKTEYEGGSSLSAHAIFATRYLQDVVSNTNSPQIAQEMTSILDTLHGIIEDLKQQRDTLDNLYPHAKPIPPGSSIRHLTMPPVEMTLACLRMAKEQPRVQCFWLIELISISQFNDYFLRVYSPGPATDADMIIVNGGLYWLYCECASLFVDQKVKENYMDQAMRCRDNLETVLSNLPFHMPVTIDVVFAMNVAATYCLQMAKPSVAWSFITTASHLSQTLGLHSAHALSTDDSETKNKKIRLFWAVFLTEKSLCLRLGRSSTFRDEDITIPRMAFEQSMESLLVPKWIDLAKIQGKTYDDIYSPSALMQPVDIRISRARALAAEVKKLMDSEDELERRYNNERRRAIGDDLHEIILRSDKVWNLSLLSLIYRAIPPEKPSGTAFCDECIATAREALEEHEKCIALILSCPWHESFLEVYINWTLLQFPFFPFIVLFCYIVETSEPDDLKCLGAFVEVLQSVRSTVTYKTSRNQVRLFRALYDVARKYVEVKASTPRVRMNVPSSSSMGVHVANSSSIGPSMLIQSSSMNPGQASSIPGVLQSVSEAGLSNSWVNSGQQLLTQMPGYGPSMYASTPAQTDFNNNMEMDLTGMELGEWFYENHQMFRLLDDGHLW</sequence>
<dbReference type="CDD" id="cd12148">
    <property type="entry name" value="fungal_TF_MHR"/>
    <property type="match status" value="1"/>
</dbReference>
<dbReference type="PANTHER" id="PTHR46910">
    <property type="entry name" value="TRANSCRIPTION FACTOR PDR1"/>
    <property type="match status" value="1"/>
</dbReference>
<evidence type="ECO:0000313" key="7">
    <source>
        <dbReference type="Proteomes" id="UP000325672"/>
    </source>
</evidence>
<feature type="coiled-coil region" evidence="4">
    <location>
        <begin position="385"/>
        <end position="412"/>
    </location>
</feature>
<dbReference type="GO" id="GO:0003700">
    <property type="term" value="F:DNA-binding transcription factor activity"/>
    <property type="evidence" value="ECO:0007669"/>
    <property type="project" value="InterPro"/>
</dbReference>
<evidence type="ECO:0000256" key="3">
    <source>
        <dbReference type="ARBA" id="ARBA00023242"/>
    </source>
</evidence>
<reference evidence="6 7" key="1">
    <citation type="submission" date="2019-04" db="EMBL/GenBank/DDBJ databases">
        <title>Friends and foes A comparative genomics study of 23 Aspergillus species from section Flavi.</title>
        <authorList>
            <consortium name="DOE Joint Genome Institute"/>
            <person name="Kjaerbolling I."/>
            <person name="Vesth T."/>
            <person name="Frisvad J.C."/>
            <person name="Nybo J.L."/>
            <person name="Theobald S."/>
            <person name="Kildgaard S."/>
            <person name="Isbrandt T."/>
            <person name="Kuo A."/>
            <person name="Sato A."/>
            <person name="Lyhne E.K."/>
            <person name="Kogle M.E."/>
            <person name="Wiebenga A."/>
            <person name="Kun R.S."/>
            <person name="Lubbers R.J."/>
            <person name="Makela M.R."/>
            <person name="Barry K."/>
            <person name="Chovatia M."/>
            <person name="Clum A."/>
            <person name="Daum C."/>
            <person name="Haridas S."/>
            <person name="He G."/>
            <person name="LaButti K."/>
            <person name="Lipzen A."/>
            <person name="Mondo S."/>
            <person name="Riley R."/>
            <person name="Salamov A."/>
            <person name="Simmons B.A."/>
            <person name="Magnuson J.K."/>
            <person name="Henrissat B."/>
            <person name="Mortensen U.H."/>
            <person name="Larsen T.O."/>
            <person name="Devries R.P."/>
            <person name="Grigoriev I.V."/>
            <person name="Machida M."/>
            <person name="Baker S.E."/>
            <person name="Andersen M.R."/>
        </authorList>
    </citation>
    <scope>NUCLEOTIDE SEQUENCE [LARGE SCALE GENOMIC DNA]</scope>
    <source>
        <strain evidence="6 7">CBS 117625</strain>
    </source>
</reference>
<dbReference type="RefSeq" id="XP_031911918.1">
    <property type="nucleotide sequence ID" value="XM_032055021.1"/>
</dbReference>
<protein>
    <recommendedName>
        <fullName evidence="5">Xylanolytic transcriptional activator regulatory domain-containing protein</fullName>
    </recommendedName>
</protein>
<name>A0A5N6SMQ9_ASPPS</name>
<keyword evidence="4" id="KW-0175">Coiled coil</keyword>
<keyword evidence="2" id="KW-0804">Transcription</keyword>
<dbReference type="GO" id="GO:0003677">
    <property type="term" value="F:DNA binding"/>
    <property type="evidence" value="ECO:0007669"/>
    <property type="project" value="InterPro"/>
</dbReference>
<evidence type="ECO:0000313" key="6">
    <source>
        <dbReference type="EMBL" id="KAE8135855.1"/>
    </source>
</evidence>
<proteinExistence type="predicted"/>
<gene>
    <name evidence="6" type="ORF">BDV38DRAFT_251113</name>
</gene>
<dbReference type="InterPro" id="IPR050987">
    <property type="entry name" value="AtrR-like"/>
</dbReference>
<dbReference type="EMBL" id="ML743589">
    <property type="protein sequence ID" value="KAE8135855.1"/>
    <property type="molecule type" value="Genomic_DNA"/>
</dbReference>
<dbReference type="Pfam" id="PF04082">
    <property type="entry name" value="Fungal_trans"/>
    <property type="match status" value="1"/>
</dbReference>
<organism evidence="6 7">
    <name type="scientific">Aspergillus pseudotamarii</name>
    <dbReference type="NCBI Taxonomy" id="132259"/>
    <lineage>
        <taxon>Eukaryota</taxon>
        <taxon>Fungi</taxon>
        <taxon>Dikarya</taxon>
        <taxon>Ascomycota</taxon>
        <taxon>Pezizomycotina</taxon>
        <taxon>Eurotiomycetes</taxon>
        <taxon>Eurotiomycetidae</taxon>
        <taxon>Eurotiales</taxon>
        <taxon>Aspergillaceae</taxon>
        <taxon>Aspergillus</taxon>
        <taxon>Aspergillus subgen. Circumdati</taxon>
    </lineage>
</organism>
<keyword evidence="1" id="KW-0805">Transcription regulation</keyword>
<dbReference type="PANTHER" id="PTHR46910:SF5">
    <property type="entry name" value="ZN(II)2CYS6 TRANSCRIPTION FACTOR (EUROFUNG)"/>
    <property type="match status" value="1"/>
</dbReference>
<dbReference type="OrthoDB" id="103819at2759"/>
<dbReference type="AlphaFoldDB" id="A0A5N6SMQ9"/>
<dbReference type="Proteomes" id="UP000325672">
    <property type="component" value="Unassembled WGS sequence"/>
</dbReference>
<evidence type="ECO:0000259" key="5">
    <source>
        <dbReference type="SMART" id="SM00906"/>
    </source>
</evidence>
<keyword evidence="3" id="KW-0539">Nucleus</keyword>
<keyword evidence="7" id="KW-1185">Reference proteome</keyword>
<accession>A0A5N6SMQ9</accession>
<evidence type="ECO:0000256" key="4">
    <source>
        <dbReference type="SAM" id="Coils"/>
    </source>
</evidence>
<evidence type="ECO:0000256" key="1">
    <source>
        <dbReference type="ARBA" id="ARBA00023015"/>
    </source>
</evidence>
<dbReference type="SMART" id="SM00906">
    <property type="entry name" value="Fungal_trans"/>
    <property type="match status" value="1"/>
</dbReference>
<dbReference type="InterPro" id="IPR007219">
    <property type="entry name" value="XnlR_reg_dom"/>
</dbReference>
<dbReference type="GO" id="GO:0008270">
    <property type="term" value="F:zinc ion binding"/>
    <property type="evidence" value="ECO:0007669"/>
    <property type="project" value="InterPro"/>
</dbReference>